<accession>A0A3V9VG04</accession>
<dbReference type="EMBL" id="AAKOJA010000007">
    <property type="protein sequence ID" value="ECT9425948.1"/>
    <property type="molecule type" value="Genomic_DNA"/>
</dbReference>
<proteinExistence type="predicted"/>
<dbReference type="AlphaFoldDB" id="A0A3V9VG04"/>
<organism evidence="1">
    <name type="scientific">Salmonella enterica</name>
    <name type="common">Salmonella choleraesuis</name>
    <dbReference type="NCBI Taxonomy" id="28901"/>
    <lineage>
        <taxon>Bacteria</taxon>
        <taxon>Pseudomonadati</taxon>
        <taxon>Pseudomonadota</taxon>
        <taxon>Gammaproteobacteria</taxon>
        <taxon>Enterobacterales</taxon>
        <taxon>Enterobacteriaceae</taxon>
        <taxon>Salmonella</taxon>
    </lineage>
</organism>
<sequence>MNEYRSDFSSGYDNYHDSVKYQHLFIFTMSFVWQNYRHDSSFHDNTYVSTPWGSYDFEKINFIFYSLEQQAAIIADYWLLKKYDLFEYEKLSSYQKHIQFKINMRIVLLEKYESILGMCTQVL</sequence>
<gene>
    <name evidence="1" type="ORF">CG587_15715</name>
</gene>
<protein>
    <submittedName>
        <fullName evidence="1">Uncharacterized protein</fullName>
    </submittedName>
</protein>
<dbReference type="Proteomes" id="UP000839904">
    <property type="component" value="Unassembled WGS sequence"/>
</dbReference>
<name>A0A3V9VG04_SALER</name>
<comment type="caution">
    <text evidence="1">The sequence shown here is derived from an EMBL/GenBank/DDBJ whole genome shotgun (WGS) entry which is preliminary data.</text>
</comment>
<evidence type="ECO:0000313" key="1">
    <source>
        <dbReference type="EMBL" id="ECT9425948.1"/>
    </source>
</evidence>
<reference evidence="1" key="1">
    <citation type="submission" date="2018-07" db="EMBL/GenBank/DDBJ databases">
        <authorList>
            <consortium name="PulseNet: The National Subtyping Network for Foodborne Disease Surveillance"/>
            <person name="Tarr C.L."/>
            <person name="Trees E."/>
            <person name="Katz L.S."/>
            <person name="Carleton-Romer H.A."/>
            <person name="Stroika S."/>
            <person name="Kucerova Z."/>
            <person name="Roache K.F."/>
            <person name="Sabol A.L."/>
            <person name="Besser J."/>
            <person name="Gerner-Smidt P."/>
        </authorList>
    </citation>
    <scope>NUCLEOTIDE SEQUENCE [LARGE SCALE GENOMIC DNA]</scope>
    <source>
        <strain evidence="1">PNUSAS018503</strain>
    </source>
</reference>